<feature type="signal peptide" evidence="2">
    <location>
        <begin position="1"/>
        <end position="28"/>
    </location>
</feature>
<gene>
    <name evidence="3" type="ORF">CLV32_1400</name>
</gene>
<evidence type="ECO:0000256" key="2">
    <source>
        <dbReference type="SAM" id="SignalP"/>
    </source>
</evidence>
<feature type="chain" id="PRO_5020974425" evidence="2">
    <location>
        <begin position="29"/>
        <end position="271"/>
    </location>
</feature>
<evidence type="ECO:0000313" key="4">
    <source>
        <dbReference type="Proteomes" id="UP000295499"/>
    </source>
</evidence>
<organism evidence="3 4">
    <name type="scientific">Pedobacter duraquae</name>
    <dbReference type="NCBI Taxonomy" id="425511"/>
    <lineage>
        <taxon>Bacteria</taxon>
        <taxon>Pseudomonadati</taxon>
        <taxon>Bacteroidota</taxon>
        <taxon>Sphingobacteriia</taxon>
        <taxon>Sphingobacteriales</taxon>
        <taxon>Sphingobacteriaceae</taxon>
        <taxon>Pedobacter</taxon>
    </lineage>
</organism>
<keyword evidence="4" id="KW-1185">Reference proteome</keyword>
<evidence type="ECO:0000256" key="1">
    <source>
        <dbReference type="SAM" id="MobiDB-lite"/>
    </source>
</evidence>
<sequence>MNTLKYKSFIVTAAVLLGLGLSTQNVFAQRGGRGGSSGRSGGGSISSRGGRPGGFGGAQVRPNSGGRPSFGGRPSYGSRPSFGGRPGSIYRPGFGGRPRIAYGFGYRRPFYSFYRPYLGIRLSVLPFGYYPFYFGQDQFYYSSGLFYRQDNNAYTVVVPPVGAEVPTLPNDAKQIQINGQVYYEYKGVYYTEKVGQDGKTTYVVAGKDGILDTDNNDAQQPQIGDIVNSLPEGYHEVVLKGQKYYVTPDDIYYEEVVEGNNVSYRVIGKLF</sequence>
<reference evidence="3 4" key="1">
    <citation type="submission" date="2019-03" db="EMBL/GenBank/DDBJ databases">
        <title>Genomic Encyclopedia of Archaeal and Bacterial Type Strains, Phase II (KMG-II): from individual species to whole genera.</title>
        <authorList>
            <person name="Goeker M."/>
        </authorList>
    </citation>
    <scope>NUCLEOTIDE SEQUENCE [LARGE SCALE GENOMIC DNA]</scope>
    <source>
        <strain evidence="3 4">DSM 19034</strain>
    </source>
</reference>
<name>A0A4R6IK68_9SPHI</name>
<dbReference type="Proteomes" id="UP000295499">
    <property type="component" value="Unassembled WGS sequence"/>
</dbReference>
<feature type="compositionally biased region" description="Gly residues" evidence="1">
    <location>
        <begin position="31"/>
        <end position="57"/>
    </location>
</feature>
<dbReference type="Pfam" id="PF20125">
    <property type="entry name" value="DUF6515"/>
    <property type="match status" value="1"/>
</dbReference>
<dbReference type="RefSeq" id="WP_243732248.1">
    <property type="nucleotide sequence ID" value="NZ_SNWM01000002.1"/>
</dbReference>
<protein>
    <submittedName>
        <fullName evidence="3">Uncharacterized protein</fullName>
    </submittedName>
</protein>
<proteinExistence type="predicted"/>
<dbReference type="AlphaFoldDB" id="A0A4R6IK68"/>
<dbReference type="EMBL" id="SNWM01000002">
    <property type="protein sequence ID" value="TDO22427.1"/>
    <property type="molecule type" value="Genomic_DNA"/>
</dbReference>
<feature type="compositionally biased region" description="Low complexity" evidence="1">
    <location>
        <begin position="61"/>
        <end position="83"/>
    </location>
</feature>
<feature type="region of interest" description="Disordered" evidence="1">
    <location>
        <begin position="29"/>
        <end position="88"/>
    </location>
</feature>
<dbReference type="InterPro" id="IPR045398">
    <property type="entry name" value="DUF6515"/>
</dbReference>
<accession>A0A4R6IK68</accession>
<keyword evidence="2" id="KW-0732">Signal</keyword>
<evidence type="ECO:0000313" key="3">
    <source>
        <dbReference type="EMBL" id="TDO22427.1"/>
    </source>
</evidence>
<comment type="caution">
    <text evidence="3">The sequence shown here is derived from an EMBL/GenBank/DDBJ whole genome shotgun (WGS) entry which is preliminary data.</text>
</comment>